<feature type="transmembrane region" description="Helical" evidence="9">
    <location>
        <begin position="268"/>
        <end position="287"/>
    </location>
</feature>
<feature type="compositionally biased region" description="Basic and acidic residues" evidence="8">
    <location>
        <begin position="403"/>
        <end position="423"/>
    </location>
</feature>
<reference evidence="10 11" key="1">
    <citation type="submission" date="2019-10" db="EMBL/GenBank/DDBJ databases">
        <title>Genomic analysis of Raineyella sp. CBA3103.</title>
        <authorList>
            <person name="Roh S.W."/>
        </authorList>
    </citation>
    <scope>NUCLEOTIDE SEQUENCE [LARGE SCALE GENOMIC DNA]</scope>
    <source>
        <strain evidence="10 11">CBA3103</strain>
    </source>
</reference>
<comment type="subcellular location">
    <subcellularLocation>
        <location evidence="1">Cell membrane</location>
        <topology evidence="1">Multi-pass membrane protein</topology>
    </subcellularLocation>
</comment>
<evidence type="ECO:0000256" key="1">
    <source>
        <dbReference type="ARBA" id="ARBA00004651"/>
    </source>
</evidence>
<dbReference type="AlphaFoldDB" id="A0A5Q2FB08"/>
<feature type="transmembrane region" description="Helical" evidence="9">
    <location>
        <begin position="367"/>
        <end position="391"/>
    </location>
</feature>
<organism evidence="10 11">
    <name type="scientific">Raineyella fluvialis</name>
    <dbReference type="NCBI Taxonomy" id="2662261"/>
    <lineage>
        <taxon>Bacteria</taxon>
        <taxon>Bacillati</taxon>
        <taxon>Actinomycetota</taxon>
        <taxon>Actinomycetes</taxon>
        <taxon>Propionibacteriales</taxon>
        <taxon>Propionibacteriaceae</taxon>
        <taxon>Raineyella</taxon>
    </lineage>
</organism>
<evidence type="ECO:0000256" key="5">
    <source>
        <dbReference type="ARBA" id="ARBA00022989"/>
    </source>
</evidence>
<feature type="transmembrane region" description="Helical" evidence="9">
    <location>
        <begin position="68"/>
        <end position="85"/>
    </location>
</feature>
<evidence type="ECO:0000256" key="4">
    <source>
        <dbReference type="ARBA" id="ARBA00022692"/>
    </source>
</evidence>
<feature type="transmembrane region" description="Helical" evidence="9">
    <location>
        <begin position="170"/>
        <end position="190"/>
    </location>
</feature>
<evidence type="ECO:0000313" key="11">
    <source>
        <dbReference type="Proteomes" id="UP000386847"/>
    </source>
</evidence>
<dbReference type="Pfam" id="PF09594">
    <property type="entry name" value="GT87"/>
    <property type="match status" value="1"/>
</dbReference>
<dbReference type="EMBL" id="CP045725">
    <property type="protein sequence ID" value="QGF23898.1"/>
    <property type="molecule type" value="Genomic_DNA"/>
</dbReference>
<dbReference type="GO" id="GO:0005886">
    <property type="term" value="C:plasma membrane"/>
    <property type="evidence" value="ECO:0007669"/>
    <property type="project" value="UniProtKB-SubCell"/>
</dbReference>
<evidence type="ECO:0000256" key="8">
    <source>
        <dbReference type="SAM" id="MobiDB-lite"/>
    </source>
</evidence>
<dbReference type="Proteomes" id="UP000386847">
    <property type="component" value="Chromosome"/>
</dbReference>
<comment type="similarity">
    <text evidence="7">Belongs to the glycosyltransferase 87 family.</text>
</comment>
<keyword evidence="2" id="KW-1003">Cell membrane</keyword>
<feature type="transmembrane region" description="Helical" evidence="9">
    <location>
        <begin position="197"/>
        <end position="223"/>
    </location>
</feature>
<evidence type="ECO:0000313" key="10">
    <source>
        <dbReference type="EMBL" id="QGF23898.1"/>
    </source>
</evidence>
<accession>A0A5Q2FB08</accession>
<name>A0A5Q2FB08_9ACTN</name>
<dbReference type="KEGG" id="rain:Rai3103_09650"/>
<feature type="transmembrane region" description="Helical" evidence="9">
    <location>
        <begin position="116"/>
        <end position="135"/>
    </location>
</feature>
<protein>
    <submittedName>
        <fullName evidence="10">DUF2029 domain-containing protein</fullName>
    </submittedName>
</protein>
<gene>
    <name evidence="10" type="ORF">Rai3103_09650</name>
</gene>
<sequence>MTQTAEREASLERRDDRRRVAGRARRRRCSRPGAIQIGHPERPVRLRHLLPPRGKGSARGGSPYEISGYYYTPLVAVVIAPLANVHHAAQIWLAMGLAAAVGAALIGAWACRPSGTLPFGLLVTTSLVTLLYSWPAVLEAWRAQVQWLVLLCIVTAALLSRRHAVASGTALGMAALIKTWPAVLFTWLLGRSALRKLPVLAAGAVATVIAVLMSVAVGGAAGIRAMVTSPLAGADQPLVSYSVWGLGKMAFAESGIAPPITVSPGLQWTTWVILGGGLACLAAVTLLSRVDEELRLFNLVFVVILAMPVSHFMYVMLPLPALWWWMARAMEHPRAWVPWIGLGTLGSWWVLVFRLSPAALQSTSTTWPTYLTILGSTLVAASVSIIAGAVWHPRQRPVSAVPDDLRLDPGSRLVDELPEPPRP</sequence>
<feature type="transmembrane region" description="Helical" evidence="9">
    <location>
        <begin position="336"/>
        <end position="355"/>
    </location>
</feature>
<keyword evidence="11" id="KW-1185">Reference proteome</keyword>
<keyword evidence="4 9" id="KW-0812">Transmembrane</keyword>
<evidence type="ECO:0000256" key="7">
    <source>
        <dbReference type="ARBA" id="ARBA00024033"/>
    </source>
</evidence>
<feature type="transmembrane region" description="Helical" evidence="9">
    <location>
        <begin position="92"/>
        <end position="110"/>
    </location>
</feature>
<proteinExistence type="inferred from homology"/>
<feature type="compositionally biased region" description="Basic and acidic residues" evidence="8">
    <location>
        <begin position="1"/>
        <end position="19"/>
    </location>
</feature>
<dbReference type="GO" id="GO:0016758">
    <property type="term" value="F:hexosyltransferase activity"/>
    <property type="evidence" value="ECO:0007669"/>
    <property type="project" value="InterPro"/>
</dbReference>
<evidence type="ECO:0000256" key="2">
    <source>
        <dbReference type="ARBA" id="ARBA00022475"/>
    </source>
</evidence>
<keyword evidence="3" id="KW-0808">Transferase</keyword>
<evidence type="ECO:0000256" key="6">
    <source>
        <dbReference type="ARBA" id="ARBA00023136"/>
    </source>
</evidence>
<feature type="region of interest" description="Disordered" evidence="8">
    <location>
        <begin position="1"/>
        <end position="36"/>
    </location>
</feature>
<evidence type="ECO:0000256" key="9">
    <source>
        <dbReference type="SAM" id="Phobius"/>
    </source>
</evidence>
<feature type="region of interest" description="Disordered" evidence="8">
    <location>
        <begin position="401"/>
        <end position="423"/>
    </location>
</feature>
<dbReference type="InterPro" id="IPR018584">
    <property type="entry name" value="GT87"/>
</dbReference>
<feature type="transmembrane region" description="Helical" evidence="9">
    <location>
        <begin position="147"/>
        <end position="164"/>
    </location>
</feature>
<feature type="compositionally biased region" description="Basic residues" evidence="8">
    <location>
        <begin position="20"/>
        <end position="30"/>
    </location>
</feature>
<feature type="transmembrane region" description="Helical" evidence="9">
    <location>
        <begin position="299"/>
        <end position="324"/>
    </location>
</feature>
<evidence type="ECO:0000256" key="3">
    <source>
        <dbReference type="ARBA" id="ARBA00022679"/>
    </source>
</evidence>
<keyword evidence="6 9" id="KW-0472">Membrane</keyword>
<keyword evidence="5 9" id="KW-1133">Transmembrane helix</keyword>